<dbReference type="EMBL" id="BPQM01000030">
    <property type="protein sequence ID" value="GJD78393.1"/>
    <property type="molecule type" value="Genomic_DNA"/>
</dbReference>
<keyword evidence="3" id="KW-1185">Reference proteome</keyword>
<comment type="caution">
    <text evidence="2">The sequence shown here is derived from an EMBL/GenBank/DDBJ whole genome shotgun (WGS) entry which is preliminary data.</text>
</comment>
<evidence type="ECO:0000313" key="3">
    <source>
        <dbReference type="Proteomes" id="UP001055108"/>
    </source>
</evidence>
<dbReference type="RefSeq" id="WP_238302102.1">
    <property type="nucleotide sequence ID" value="NZ_BPQM01000030.1"/>
</dbReference>
<reference evidence="2" key="1">
    <citation type="journal article" date="2016" name="Front. Microbiol.">
        <title>Genome Sequence of the Piezophilic, Mesophilic Sulfate-Reducing Bacterium Desulfovibrio indicus J2T.</title>
        <authorList>
            <person name="Cao J."/>
            <person name="Maignien L."/>
            <person name="Shao Z."/>
            <person name="Alain K."/>
            <person name="Jebbar M."/>
        </authorList>
    </citation>
    <scope>NUCLEOTIDE SEQUENCE</scope>
    <source>
        <strain evidence="2">NBRC 103626</strain>
    </source>
</reference>
<evidence type="ECO:0000313" key="2">
    <source>
        <dbReference type="EMBL" id="GJD78393.1"/>
    </source>
</evidence>
<keyword evidence="1" id="KW-0812">Transmembrane</keyword>
<proteinExistence type="predicted"/>
<keyword evidence="1" id="KW-0472">Membrane</keyword>
<reference evidence="2" key="2">
    <citation type="submission" date="2021-08" db="EMBL/GenBank/DDBJ databases">
        <authorList>
            <person name="Tani A."/>
            <person name="Ola A."/>
            <person name="Ogura Y."/>
            <person name="Katsura K."/>
            <person name="Hayashi T."/>
        </authorList>
    </citation>
    <scope>NUCLEOTIDE SEQUENCE</scope>
    <source>
        <strain evidence="2">NBRC 103626</strain>
    </source>
</reference>
<feature type="transmembrane region" description="Helical" evidence="1">
    <location>
        <begin position="29"/>
        <end position="46"/>
    </location>
</feature>
<name>A0AA37MB26_9HYPH</name>
<keyword evidence="1" id="KW-1133">Transmembrane helix</keyword>
<gene>
    <name evidence="2" type="ORF">NBEOAGPD_1607</name>
</gene>
<dbReference type="Proteomes" id="UP001055108">
    <property type="component" value="Unassembled WGS sequence"/>
</dbReference>
<sequence>MVHHVAVALLGGFLTIALGWRSLGLGALVLAPLAASLGTLAVAVLLDHRARRVAPAGSWIRDIEAGTPRTVANDRRTDPGALCRRRA</sequence>
<accession>A0AA37MB26</accession>
<organism evidence="2 3">
    <name type="scientific">Methylobacterium gregans</name>
    <dbReference type="NCBI Taxonomy" id="374424"/>
    <lineage>
        <taxon>Bacteria</taxon>
        <taxon>Pseudomonadati</taxon>
        <taxon>Pseudomonadota</taxon>
        <taxon>Alphaproteobacteria</taxon>
        <taxon>Hyphomicrobiales</taxon>
        <taxon>Methylobacteriaceae</taxon>
        <taxon>Methylobacterium</taxon>
    </lineage>
</organism>
<protein>
    <submittedName>
        <fullName evidence="2">Uncharacterized protein</fullName>
    </submittedName>
</protein>
<dbReference type="AlphaFoldDB" id="A0AA37MB26"/>
<evidence type="ECO:0000256" key="1">
    <source>
        <dbReference type="SAM" id="Phobius"/>
    </source>
</evidence>